<proteinExistence type="predicted"/>
<dbReference type="Proteomes" id="UP000274556">
    <property type="component" value="Unassembled WGS sequence"/>
</dbReference>
<evidence type="ECO:0000313" key="1">
    <source>
        <dbReference type="EMBL" id="RKT47177.1"/>
    </source>
</evidence>
<sequence length="72" mass="8014">MNTSSIQHPAQTSVLGIMRTRRGLAARSVRTPPVRQRPTFVLRRAVEPTVSIEDAIARYLADQPPQLYRSGA</sequence>
<keyword evidence="2" id="KW-1185">Reference proteome</keyword>
<dbReference type="EMBL" id="RBXL01000001">
    <property type="protein sequence ID" value="RKT47177.1"/>
    <property type="molecule type" value="Genomic_DNA"/>
</dbReference>
<name>A0A495VFH3_9GAMM</name>
<comment type="caution">
    <text evidence="1">The sequence shown here is derived from an EMBL/GenBank/DDBJ whole genome shotgun (WGS) entry which is preliminary data.</text>
</comment>
<evidence type="ECO:0000313" key="2">
    <source>
        <dbReference type="Proteomes" id="UP000274556"/>
    </source>
</evidence>
<organism evidence="1 2">
    <name type="scientific">Thiocapsa rosea</name>
    <dbReference type="NCBI Taxonomy" id="69360"/>
    <lineage>
        <taxon>Bacteria</taxon>
        <taxon>Pseudomonadati</taxon>
        <taxon>Pseudomonadota</taxon>
        <taxon>Gammaproteobacteria</taxon>
        <taxon>Chromatiales</taxon>
        <taxon>Chromatiaceae</taxon>
        <taxon>Thiocapsa</taxon>
    </lineage>
</organism>
<accession>A0A495VFH3</accession>
<dbReference type="AlphaFoldDB" id="A0A495VFH3"/>
<reference evidence="1 2" key="1">
    <citation type="submission" date="2018-10" db="EMBL/GenBank/DDBJ databases">
        <title>Genomic Encyclopedia of Archaeal and Bacterial Type Strains, Phase II (KMG-II): from individual species to whole genera.</title>
        <authorList>
            <person name="Goeker M."/>
        </authorList>
    </citation>
    <scope>NUCLEOTIDE SEQUENCE [LARGE SCALE GENOMIC DNA]</scope>
    <source>
        <strain evidence="1 2">DSM 235</strain>
    </source>
</reference>
<gene>
    <name evidence="1" type="ORF">BDD21_4736</name>
</gene>
<dbReference type="OrthoDB" id="5772127at2"/>
<dbReference type="RefSeq" id="WP_120799186.1">
    <property type="nucleotide sequence ID" value="NZ_RBXL01000001.1"/>
</dbReference>
<protein>
    <submittedName>
        <fullName evidence="1">Uncharacterized protein</fullName>
    </submittedName>
</protein>